<feature type="modified residue" description="4-aspartylphosphate" evidence="6">
    <location>
        <position position="56"/>
    </location>
</feature>
<dbReference type="PANTHER" id="PTHR35807">
    <property type="entry name" value="TRANSCRIPTIONAL REGULATOR REDD-RELATED"/>
    <property type="match status" value="1"/>
</dbReference>
<evidence type="ECO:0000259" key="7">
    <source>
        <dbReference type="PROSITE" id="PS50110"/>
    </source>
</evidence>
<dbReference type="Gene3D" id="1.25.40.10">
    <property type="entry name" value="Tetratricopeptide repeat domain"/>
    <property type="match status" value="1"/>
</dbReference>
<dbReference type="RefSeq" id="WP_257450277.1">
    <property type="nucleotide sequence ID" value="NZ_JANIPJ010000018.1"/>
</dbReference>
<dbReference type="InterPro" id="IPR011990">
    <property type="entry name" value="TPR-like_helical_dom_sf"/>
</dbReference>
<evidence type="ECO:0000256" key="5">
    <source>
        <dbReference type="ARBA" id="ARBA00023163"/>
    </source>
</evidence>
<evidence type="ECO:0000256" key="3">
    <source>
        <dbReference type="ARBA" id="ARBA00023015"/>
    </source>
</evidence>
<dbReference type="InterPro" id="IPR036388">
    <property type="entry name" value="WH-like_DNA-bd_sf"/>
</dbReference>
<dbReference type="GO" id="GO:0000160">
    <property type="term" value="P:phosphorelay signal transduction system"/>
    <property type="evidence" value="ECO:0007669"/>
    <property type="project" value="UniProtKB-KW"/>
</dbReference>
<dbReference type="SUPFAM" id="SSF46894">
    <property type="entry name" value="C-terminal effector domain of the bipartite response regulators"/>
    <property type="match status" value="1"/>
</dbReference>
<dbReference type="EMBL" id="JANIPJ010000018">
    <property type="protein sequence ID" value="MCR2806638.1"/>
    <property type="molecule type" value="Genomic_DNA"/>
</dbReference>
<name>A0A9X2MQY7_9BACL</name>
<dbReference type="GO" id="GO:0006355">
    <property type="term" value="P:regulation of DNA-templated transcription"/>
    <property type="evidence" value="ECO:0007669"/>
    <property type="project" value="InterPro"/>
</dbReference>
<keyword evidence="5" id="KW-0804">Transcription</keyword>
<dbReference type="InterPro" id="IPR016032">
    <property type="entry name" value="Sig_transdc_resp-reg_C-effctor"/>
</dbReference>
<dbReference type="Gene3D" id="1.10.10.10">
    <property type="entry name" value="Winged helix-like DNA-binding domain superfamily/Winged helix DNA-binding domain"/>
    <property type="match status" value="1"/>
</dbReference>
<comment type="caution">
    <text evidence="8">The sequence shown here is derived from an EMBL/GenBank/DDBJ whole genome shotgun (WGS) entry which is preliminary data.</text>
</comment>
<dbReference type="PROSITE" id="PS50110">
    <property type="entry name" value="RESPONSE_REGULATORY"/>
    <property type="match status" value="1"/>
</dbReference>
<dbReference type="SMART" id="SM01043">
    <property type="entry name" value="BTAD"/>
    <property type="match status" value="1"/>
</dbReference>
<dbReference type="InterPro" id="IPR001867">
    <property type="entry name" value="OmpR/PhoB-type_DNA-bd"/>
</dbReference>
<feature type="domain" description="Response regulatory" evidence="7">
    <location>
        <begin position="3"/>
        <end position="119"/>
    </location>
</feature>
<dbReference type="Pfam" id="PF03704">
    <property type="entry name" value="BTAD"/>
    <property type="match status" value="1"/>
</dbReference>
<proteinExistence type="inferred from homology"/>
<dbReference type="Proteomes" id="UP001141950">
    <property type="component" value="Unassembled WGS sequence"/>
</dbReference>
<dbReference type="InterPro" id="IPR011006">
    <property type="entry name" value="CheY-like_superfamily"/>
</dbReference>
<evidence type="ECO:0000256" key="2">
    <source>
        <dbReference type="ARBA" id="ARBA00023012"/>
    </source>
</evidence>
<dbReference type="SUPFAM" id="SSF48452">
    <property type="entry name" value="TPR-like"/>
    <property type="match status" value="1"/>
</dbReference>
<evidence type="ECO:0000256" key="1">
    <source>
        <dbReference type="ARBA" id="ARBA00005820"/>
    </source>
</evidence>
<evidence type="ECO:0000256" key="4">
    <source>
        <dbReference type="ARBA" id="ARBA00023125"/>
    </source>
</evidence>
<evidence type="ECO:0000256" key="6">
    <source>
        <dbReference type="PROSITE-ProRule" id="PRU00169"/>
    </source>
</evidence>
<evidence type="ECO:0000313" key="8">
    <source>
        <dbReference type="EMBL" id="MCR2806638.1"/>
    </source>
</evidence>
<dbReference type="SMART" id="SM00862">
    <property type="entry name" value="Trans_reg_C"/>
    <property type="match status" value="1"/>
</dbReference>
<dbReference type="GO" id="GO:0003677">
    <property type="term" value="F:DNA binding"/>
    <property type="evidence" value="ECO:0007669"/>
    <property type="project" value="UniProtKB-KW"/>
</dbReference>
<keyword evidence="6" id="KW-0597">Phosphoprotein</keyword>
<gene>
    <name evidence="8" type="ORF">NQZ67_22400</name>
</gene>
<organism evidence="8 9">
    <name type="scientific">Paenibacillus soyae</name>
    <dbReference type="NCBI Taxonomy" id="2969249"/>
    <lineage>
        <taxon>Bacteria</taxon>
        <taxon>Bacillati</taxon>
        <taxon>Bacillota</taxon>
        <taxon>Bacilli</taxon>
        <taxon>Bacillales</taxon>
        <taxon>Paenibacillaceae</taxon>
        <taxon>Paenibacillus</taxon>
    </lineage>
</organism>
<dbReference type="SMART" id="SM00448">
    <property type="entry name" value="REC"/>
    <property type="match status" value="1"/>
</dbReference>
<keyword evidence="9" id="KW-1185">Reference proteome</keyword>
<dbReference type="Gene3D" id="3.40.50.2300">
    <property type="match status" value="1"/>
</dbReference>
<protein>
    <submittedName>
        <fullName evidence="8">Response regulator</fullName>
    </submittedName>
</protein>
<comment type="similarity">
    <text evidence="1">Belongs to the AfsR/DnrI/RedD regulatory family.</text>
</comment>
<dbReference type="Pfam" id="PF00486">
    <property type="entry name" value="Trans_reg_C"/>
    <property type="match status" value="1"/>
</dbReference>
<keyword evidence="3" id="KW-0805">Transcription regulation</keyword>
<dbReference type="InterPro" id="IPR005158">
    <property type="entry name" value="BTAD"/>
</dbReference>
<accession>A0A9X2MQY7</accession>
<sequence>MIRVIAVDDELPALRRAGKLLETLEGVQVAGLFDSPKLFLEHMLTTAEPVDLVLLDIEMPGLNGLELAERLRNIRPEVHVSFLTAYEEYARDAFGVEAIDYVLKPFTADDLLRTIGRLEKRRVRQSGKDPEAARSGLAVRSFGPFSVTTESGEQMRFRNSKSRELLAFLHHHRDKAVGKSQILDRLWEGRDADRAQVNLHSTVYQLRKDLEACGLHGAVEQMKTAGGSYRLHWPLAIEDDVAEYELAVREYGRSGSLAQLVRAIQLYGDGYLAGSGYDWAAPRQAELELGYARLLEAMADAYAVQSRHELALSPMQKLVHLHPLDERLHAKLAALLILAGRADDAREYCAMMAELLDEAAAKELDYRLVAANPGRYFGSAMR</sequence>
<dbReference type="InterPro" id="IPR051677">
    <property type="entry name" value="AfsR-DnrI-RedD_regulator"/>
</dbReference>
<dbReference type="Pfam" id="PF00072">
    <property type="entry name" value="Response_reg"/>
    <property type="match status" value="1"/>
</dbReference>
<reference evidence="8" key="1">
    <citation type="submission" date="2022-08" db="EMBL/GenBank/DDBJ databases">
        <title>The genomic sequence of strain Paenibacillus sp. SCIV0701.</title>
        <authorList>
            <person name="Zhao H."/>
        </authorList>
    </citation>
    <scope>NUCLEOTIDE SEQUENCE</scope>
    <source>
        <strain evidence="8">SCIV0701</strain>
    </source>
</reference>
<dbReference type="SUPFAM" id="SSF52172">
    <property type="entry name" value="CheY-like"/>
    <property type="match status" value="1"/>
</dbReference>
<evidence type="ECO:0000313" key="9">
    <source>
        <dbReference type="Proteomes" id="UP001141950"/>
    </source>
</evidence>
<keyword evidence="4" id="KW-0238">DNA-binding</keyword>
<keyword evidence="2" id="KW-0902">Two-component regulatory system</keyword>
<dbReference type="AlphaFoldDB" id="A0A9X2MQY7"/>
<dbReference type="InterPro" id="IPR001789">
    <property type="entry name" value="Sig_transdc_resp-reg_receiver"/>
</dbReference>